<accession>A0A448ZQX7</accession>
<keyword evidence="3" id="KW-1185">Reference proteome</keyword>
<dbReference type="SUPFAM" id="SSF51735">
    <property type="entry name" value="NAD(P)-binding Rossmann-fold domains"/>
    <property type="match status" value="1"/>
</dbReference>
<feature type="region of interest" description="Disordered" evidence="1">
    <location>
        <begin position="106"/>
        <end position="280"/>
    </location>
</feature>
<feature type="compositionally biased region" description="Basic residues" evidence="1">
    <location>
        <begin position="132"/>
        <end position="149"/>
    </location>
</feature>
<dbReference type="Gene3D" id="3.40.50.720">
    <property type="entry name" value="NAD(P)-binding Rossmann-like Domain"/>
    <property type="match status" value="1"/>
</dbReference>
<feature type="region of interest" description="Disordered" evidence="1">
    <location>
        <begin position="723"/>
        <end position="742"/>
    </location>
</feature>
<dbReference type="InterPro" id="IPR002347">
    <property type="entry name" value="SDR_fam"/>
</dbReference>
<dbReference type="OrthoDB" id="191139at2759"/>
<evidence type="ECO:0000256" key="1">
    <source>
        <dbReference type="SAM" id="MobiDB-lite"/>
    </source>
</evidence>
<evidence type="ECO:0000313" key="3">
    <source>
        <dbReference type="Proteomes" id="UP000291116"/>
    </source>
</evidence>
<dbReference type="InterPro" id="IPR036291">
    <property type="entry name" value="NAD(P)-bd_dom_sf"/>
</dbReference>
<dbReference type="Pfam" id="PF00106">
    <property type="entry name" value="adh_short"/>
    <property type="match status" value="1"/>
</dbReference>
<organism evidence="2 3">
    <name type="scientific">Pseudo-nitzschia multistriata</name>
    <dbReference type="NCBI Taxonomy" id="183589"/>
    <lineage>
        <taxon>Eukaryota</taxon>
        <taxon>Sar</taxon>
        <taxon>Stramenopiles</taxon>
        <taxon>Ochrophyta</taxon>
        <taxon>Bacillariophyta</taxon>
        <taxon>Bacillariophyceae</taxon>
        <taxon>Bacillariophycidae</taxon>
        <taxon>Bacillariales</taxon>
        <taxon>Bacillariaceae</taxon>
        <taxon>Pseudo-nitzschia</taxon>
    </lineage>
</organism>
<sequence>MVKFSNQSKKTLQRKGQQLLKSKFTLRNKRRKGSITLFSLNKTKNKLLVHVPTVVLPSSFKLSSINIGGSSGNRAANTIRTVHTSTGKSDGKSSSSTMPAPLGKILETKLSTSSDKTSGNKANGKILDEKKKNKRMSIKKFFHKSHRYNTRSSLDRTSAPDGDASPISPKVVPKNATDDTLSPRSIGDYSATYLAPVEQNEGIINESSPVGDGPDDEPDDNRSSGGDTADITILTATTTTPMRDDLHSLPATSPSTTSSSDSAGFHQPKSPYIFADDEDSEHPGTIEVQAGASREKQEITMMEDNTDGGENNTVETQLDREMERLDERIRDREAGTRAVAKEQLCSPQINVENSHFVHYEEQREENHIETEEGITTKAAAVTSNRKSERQRIRLICLFSLLIPVALALPQFLTRVFETTFYDQSAILEQANSFFLDAGAGNKESPMEGVTVVVSETESSLGKQIETRFEQLGASVESVEIDCTDLRSVSESIDSLVERLHAIDYVVHTGNTCLSLQKEQTINENMNAILSRTAQGHDVLYAGNYLSSFLVTQKLLPLLEQSQFGTLVQFTSPFSTLVDESLLDLGEADSSAGFLLQQTHDSGASTLLGLPVRFAYAKLSEILQHRVVARAYPNVRTMEITQGWLGGEGGVNSFFQRVFQSGENGSTKSDPVLSSPAIDDEDLQESLYEWSQKAVWEWVKPSSPSSGTSVSELILGSPLGNGGSSLAMDRTGEDGPASPSRYLPSTHQAVTVVTSAGVAMMAMKAKNILWRSTSSWWSLE</sequence>
<gene>
    <name evidence="2" type="ORF">PSNMU_V1.4_AUG-EV-PASAV3_0116060</name>
</gene>
<name>A0A448ZQX7_9STRA</name>
<dbReference type="AlphaFoldDB" id="A0A448ZQX7"/>
<dbReference type="EMBL" id="CAACVS010000647">
    <property type="protein sequence ID" value="VEU44450.1"/>
    <property type="molecule type" value="Genomic_DNA"/>
</dbReference>
<feature type="compositionally biased region" description="Low complexity" evidence="1">
    <location>
        <begin position="227"/>
        <end position="240"/>
    </location>
</feature>
<feature type="compositionally biased region" description="Low complexity" evidence="1">
    <location>
        <begin position="248"/>
        <end position="263"/>
    </location>
</feature>
<evidence type="ECO:0000313" key="2">
    <source>
        <dbReference type="EMBL" id="VEU44450.1"/>
    </source>
</evidence>
<protein>
    <submittedName>
        <fullName evidence="2">Uncharacterized protein</fullName>
    </submittedName>
</protein>
<proteinExistence type="predicted"/>
<feature type="compositionally biased region" description="Polar residues" evidence="1">
    <location>
        <begin position="109"/>
        <end position="121"/>
    </location>
</feature>
<dbReference type="Proteomes" id="UP000291116">
    <property type="component" value="Unassembled WGS sequence"/>
</dbReference>
<reference evidence="2 3" key="1">
    <citation type="submission" date="2019-01" db="EMBL/GenBank/DDBJ databases">
        <authorList>
            <person name="Ferrante I. M."/>
        </authorList>
    </citation>
    <scope>NUCLEOTIDE SEQUENCE [LARGE SCALE GENOMIC DNA]</scope>
    <source>
        <strain evidence="2 3">B856</strain>
    </source>
</reference>